<feature type="region of interest" description="Disordered" evidence="1">
    <location>
        <begin position="243"/>
        <end position="319"/>
    </location>
</feature>
<dbReference type="Pfam" id="PF04090">
    <property type="entry name" value="Rrn11"/>
    <property type="match status" value="1"/>
</dbReference>
<protein>
    <submittedName>
        <fullName evidence="2">Uncharacterized protein</fullName>
    </submittedName>
</protein>
<dbReference type="Proteomes" id="UP001355207">
    <property type="component" value="Chromosome 10"/>
</dbReference>
<dbReference type="EMBL" id="CP144107">
    <property type="protein sequence ID" value="WWC92218.1"/>
    <property type="molecule type" value="Genomic_DNA"/>
</dbReference>
<accession>A0AAX4K641</accession>
<proteinExistence type="predicted"/>
<feature type="compositionally biased region" description="Polar residues" evidence="1">
    <location>
        <begin position="178"/>
        <end position="187"/>
    </location>
</feature>
<reference evidence="2 3" key="1">
    <citation type="submission" date="2024-01" db="EMBL/GenBank/DDBJ databases">
        <title>Comparative genomics of Cryptococcus and Kwoniella reveals pathogenesis evolution and contrasting modes of karyotype evolution via chromosome fusion or intercentromeric recombination.</title>
        <authorList>
            <person name="Coelho M.A."/>
            <person name="David-Palma M."/>
            <person name="Shea T."/>
            <person name="Bowers K."/>
            <person name="McGinley-Smith S."/>
            <person name="Mohammad A.W."/>
            <person name="Gnirke A."/>
            <person name="Yurkov A.M."/>
            <person name="Nowrousian M."/>
            <person name="Sun S."/>
            <person name="Cuomo C.A."/>
            <person name="Heitman J."/>
        </authorList>
    </citation>
    <scope>NUCLEOTIDE SEQUENCE [LARGE SCALE GENOMIC DNA]</scope>
    <source>
        <strain evidence="2 3">CBS 6074</strain>
    </source>
</reference>
<name>A0AAX4K641_9TREE</name>
<feature type="region of interest" description="Disordered" evidence="1">
    <location>
        <begin position="175"/>
        <end position="216"/>
    </location>
</feature>
<feature type="compositionally biased region" description="Low complexity" evidence="1">
    <location>
        <begin position="194"/>
        <end position="211"/>
    </location>
</feature>
<dbReference type="GeneID" id="91097841"/>
<dbReference type="GO" id="GO:0001181">
    <property type="term" value="F:RNA polymerase I general transcription initiation factor activity"/>
    <property type="evidence" value="ECO:0007669"/>
    <property type="project" value="InterPro"/>
</dbReference>
<dbReference type="GO" id="GO:0017025">
    <property type="term" value="F:TBP-class protein binding"/>
    <property type="evidence" value="ECO:0007669"/>
    <property type="project" value="TreeGrafter"/>
</dbReference>
<sequence length="319" mass="36526">MPLNNLLNIQPNDITISINSKSSIRKKWIQNLIDLLYFSLLKDDLVRAKRAWSILVRCREVNWKSRWYWGLLLLSTSNNEIDGSTQTSSFTQSSESRDIERWLNTLRVSAREEDKPSLLHALVLNLIKSGQYRHAYDQLETYLSSYPYLLSGPLHTYAGLLAFYLAQPASLRMEPGVNDNNDQSQIRGRNRRFSSISSSSSPPPMSSHQPPDTAGLRNAKGWFIKAVEINQNDEVAKQFISLIDNPNQKDNDDSDDDSDDNNEEKSDQRTDDEDRLSETDDDENSQDENEVEIEDGDDDDDEDEDEGERWDNQGGDDLD</sequence>
<organism evidence="2 3">
    <name type="scientific">Kwoniella dendrophila CBS 6074</name>
    <dbReference type="NCBI Taxonomy" id="1295534"/>
    <lineage>
        <taxon>Eukaryota</taxon>
        <taxon>Fungi</taxon>
        <taxon>Dikarya</taxon>
        <taxon>Basidiomycota</taxon>
        <taxon>Agaricomycotina</taxon>
        <taxon>Tremellomycetes</taxon>
        <taxon>Tremellales</taxon>
        <taxon>Cryptococcaceae</taxon>
        <taxon>Kwoniella</taxon>
    </lineage>
</organism>
<dbReference type="AlphaFoldDB" id="A0AAX4K641"/>
<dbReference type="PANTHER" id="PTHR28244:SF1">
    <property type="entry name" value="RNA POLYMERASE I-SPECIFIC TRANSCRIPTION INITIATION FACTOR RRN11"/>
    <property type="match status" value="1"/>
</dbReference>
<feature type="compositionally biased region" description="Acidic residues" evidence="1">
    <location>
        <begin position="270"/>
        <end position="319"/>
    </location>
</feature>
<keyword evidence="3" id="KW-1185">Reference proteome</keyword>
<dbReference type="InterPro" id="IPR053029">
    <property type="entry name" value="RNA_pol_I-specific_init_factor"/>
</dbReference>
<evidence type="ECO:0000256" key="1">
    <source>
        <dbReference type="SAM" id="MobiDB-lite"/>
    </source>
</evidence>
<dbReference type="InterPro" id="IPR007224">
    <property type="entry name" value="TIF_Rrn11"/>
</dbReference>
<dbReference type="GO" id="GO:0070860">
    <property type="term" value="C:RNA polymerase I core factor complex"/>
    <property type="evidence" value="ECO:0007669"/>
    <property type="project" value="TreeGrafter"/>
</dbReference>
<dbReference type="GO" id="GO:0001164">
    <property type="term" value="F:RNA polymerase I core promoter sequence-specific DNA binding"/>
    <property type="evidence" value="ECO:0007669"/>
    <property type="project" value="InterPro"/>
</dbReference>
<gene>
    <name evidence="2" type="ORF">L201_007172</name>
</gene>
<evidence type="ECO:0000313" key="3">
    <source>
        <dbReference type="Proteomes" id="UP001355207"/>
    </source>
</evidence>
<feature type="compositionally biased region" description="Acidic residues" evidence="1">
    <location>
        <begin position="252"/>
        <end position="262"/>
    </location>
</feature>
<dbReference type="RefSeq" id="XP_066078980.1">
    <property type="nucleotide sequence ID" value="XM_066222883.1"/>
</dbReference>
<dbReference type="PANTHER" id="PTHR28244">
    <property type="entry name" value="RNA POLYMERASE I-SPECIFIC TRANSCRIPTION INITIATION FACTOR RRN11"/>
    <property type="match status" value="1"/>
</dbReference>
<evidence type="ECO:0000313" key="2">
    <source>
        <dbReference type="EMBL" id="WWC92218.1"/>
    </source>
</evidence>
<dbReference type="GO" id="GO:0042790">
    <property type="term" value="P:nucleolar large rRNA transcription by RNA polymerase I"/>
    <property type="evidence" value="ECO:0007669"/>
    <property type="project" value="TreeGrafter"/>
</dbReference>